<accession>A0A927R3W4</accession>
<evidence type="ECO:0000313" key="4">
    <source>
        <dbReference type="Proteomes" id="UP000658225"/>
    </source>
</evidence>
<sequence length="323" mass="37090">MEIFLYFGAVVLITMSISLGAKLIYRVMGRKYFYSKKLTAPPYADLETKRLFQQFNRAWSGKFEKTVNERMKQVKRNLTNSELRERWYELKKFLFLAGISKGLPMFSREVDELWHFFLEEKELYNGFCIDFIGEQIKHHPHETPKHLPNERAWFDLLYLSFFNVTSHTYLWGEFIQNKKEHAKWTAHILNDSEGICKSFGRHSSNAASVLTLTAFLKFARKQLMQTDGIQANRVQRSDGYWYGTALFSLYGCNIVYEEIKKEYSTTYSDGSGSFATTSYQDEEWKEIITDVNGFEVGTDAGTSSGGGDSDSGSSCSSCSGCSS</sequence>
<evidence type="ECO:0000256" key="1">
    <source>
        <dbReference type="SAM" id="MobiDB-lite"/>
    </source>
</evidence>
<gene>
    <name evidence="3" type="ORF">H4683_002646</name>
</gene>
<dbReference type="RefSeq" id="WP_192599237.1">
    <property type="nucleotide sequence ID" value="NZ_JADBEL010000014.1"/>
</dbReference>
<protein>
    <submittedName>
        <fullName evidence="3">Uncharacterized protein</fullName>
    </submittedName>
</protein>
<evidence type="ECO:0000313" key="3">
    <source>
        <dbReference type="EMBL" id="MBE1555526.1"/>
    </source>
</evidence>
<evidence type="ECO:0000256" key="2">
    <source>
        <dbReference type="SAM" id="Phobius"/>
    </source>
</evidence>
<dbReference type="AlphaFoldDB" id="A0A927R3W4"/>
<dbReference type="Proteomes" id="UP000658225">
    <property type="component" value="Unassembled WGS sequence"/>
</dbReference>
<keyword evidence="4" id="KW-1185">Reference proteome</keyword>
<feature type="compositionally biased region" description="Low complexity" evidence="1">
    <location>
        <begin position="310"/>
        <end position="323"/>
    </location>
</feature>
<keyword evidence="2" id="KW-1133">Transmembrane helix</keyword>
<keyword evidence="2" id="KW-0812">Transmembrane</keyword>
<feature type="transmembrane region" description="Helical" evidence="2">
    <location>
        <begin position="6"/>
        <end position="25"/>
    </location>
</feature>
<name>A0A927R3W4_9BACL</name>
<proteinExistence type="predicted"/>
<organism evidence="3 4">
    <name type="scientific">Sporosarcina limicola</name>
    <dbReference type="NCBI Taxonomy" id="34101"/>
    <lineage>
        <taxon>Bacteria</taxon>
        <taxon>Bacillati</taxon>
        <taxon>Bacillota</taxon>
        <taxon>Bacilli</taxon>
        <taxon>Bacillales</taxon>
        <taxon>Caryophanaceae</taxon>
        <taxon>Sporosarcina</taxon>
    </lineage>
</organism>
<feature type="region of interest" description="Disordered" evidence="1">
    <location>
        <begin position="296"/>
        <end position="323"/>
    </location>
</feature>
<dbReference type="EMBL" id="JADBEL010000014">
    <property type="protein sequence ID" value="MBE1555526.1"/>
    <property type="molecule type" value="Genomic_DNA"/>
</dbReference>
<keyword evidence="2" id="KW-0472">Membrane</keyword>
<comment type="caution">
    <text evidence="3">The sequence shown here is derived from an EMBL/GenBank/DDBJ whole genome shotgun (WGS) entry which is preliminary data.</text>
</comment>
<reference evidence="3" key="1">
    <citation type="submission" date="2020-10" db="EMBL/GenBank/DDBJ databases">
        <title>Genomic Encyclopedia of Type Strains, Phase IV (KMG-IV): sequencing the most valuable type-strain genomes for metagenomic binning, comparative biology and taxonomic classification.</title>
        <authorList>
            <person name="Goeker M."/>
        </authorList>
    </citation>
    <scope>NUCLEOTIDE SEQUENCE</scope>
    <source>
        <strain evidence="3">DSM 13886</strain>
    </source>
</reference>